<dbReference type="Proteomes" id="UP000238642">
    <property type="component" value="Unassembled WGS sequence"/>
</dbReference>
<dbReference type="AlphaFoldDB" id="A0A2S9JKY8"/>
<dbReference type="RefSeq" id="WP_105725606.1">
    <property type="nucleotide sequence ID" value="NZ_PVBS01000002.1"/>
</dbReference>
<name>A0A2S9JKY8_9SPHI</name>
<evidence type="ECO:0008006" key="3">
    <source>
        <dbReference type="Google" id="ProtNLM"/>
    </source>
</evidence>
<gene>
    <name evidence="1" type="ORF">C5749_09875</name>
</gene>
<keyword evidence="2" id="KW-1185">Reference proteome</keyword>
<protein>
    <recommendedName>
        <fullName evidence="3">DUF4359 domain-containing protein</fullName>
    </recommendedName>
</protein>
<evidence type="ECO:0000313" key="1">
    <source>
        <dbReference type="EMBL" id="PRD53820.1"/>
    </source>
</evidence>
<accession>A0A2S9JKY8</accession>
<sequence length="124" mass="14180">MMSKTRIFALSMIVLMLIAFFSNPKQEQHEKIVREKAIMLLKQQAGKQNEQVVDFGIQLFGNTLIDQFMQNHVKIENYYLFSITKIQIGRQENTIGGGAFGSIWLSPKIDEKATEIAKMIKEGL</sequence>
<evidence type="ECO:0000313" key="2">
    <source>
        <dbReference type="Proteomes" id="UP000238642"/>
    </source>
</evidence>
<dbReference type="OrthoDB" id="997828at2"/>
<reference evidence="1 2" key="1">
    <citation type="submission" date="2018-02" db="EMBL/GenBank/DDBJ databases">
        <title>The draft genome of Sphingobacterium gobiense H7.</title>
        <authorList>
            <person name="Li L."/>
            <person name="Liu L."/>
            <person name="Zhang X."/>
            <person name="Wang T."/>
            <person name="Liang L."/>
        </authorList>
    </citation>
    <scope>NUCLEOTIDE SEQUENCE [LARGE SCALE GENOMIC DNA]</scope>
    <source>
        <strain evidence="1 2">ACCC 05757</strain>
    </source>
</reference>
<proteinExistence type="predicted"/>
<dbReference type="EMBL" id="PVBS01000002">
    <property type="protein sequence ID" value="PRD53820.1"/>
    <property type="molecule type" value="Genomic_DNA"/>
</dbReference>
<comment type="caution">
    <text evidence="1">The sequence shown here is derived from an EMBL/GenBank/DDBJ whole genome shotgun (WGS) entry which is preliminary data.</text>
</comment>
<organism evidence="1 2">
    <name type="scientific">Sphingobacterium gobiense</name>
    <dbReference type="NCBI Taxonomy" id="1382456"/>
    <lineage>
        <taxon>Bacteria</taxon>
        <taxon>Pseudomonadati</taxon>
        <taxon>Bacteroidota</taxon>
        <taxon>Sphingobacteriia</taxon>
        <taxon>Sphingobacteriales</taxon>
        <taxon>Sphingobacteriaceae</taxon>
        <taxon>Sphingobacterium</taxon>
    </lineage>
</organism>